<accession>A0A7S3ERN2</accession>
<dbReference type="InterPro" id="IPR046372">
    <property type="entry name" value="PARG_cat_C"/>
</dbReference>
<dbReference type="GO" id="GO:0006282">
    <property type="term" value="P:regulation of DNA repair"/>
    <property type="evidence" value="ECO:0007669"/>
    <property type="project" value="InterPro"/>
</dbReference>
<sequence>MMQQPSAAGEVFVVRGARRFSICSGPPHAMRFIGPAPLGSPEIDLVCMGAIRRPGGEQFERDHVTRELHAAVAGLVVLRDGAPRRRAIAGSAAEADSVVCCCVTGLWGCGGFSGSQPVMRMLLLVAAASIVGVELRVCLPPADTENYLRWYAGVLAEVGRQQPALGRLVDVLSNETAVNSTRLAHDVPAFASFVIKQLRALAAGDERTAQQELSPSKRLKTSES</sequence>
<gene>
    <name evidence="2" type="ORF">HERI1096_LOCUS1104</name>
</gene>
<reference evidence="2" key="1">
    <citation type="submission" date="2021-01" db="EMBL/GenBank/DDBJ databases">
        <authorList>
            <person name="Corre E."/>
            <person name="Pelletier E."/>
            <person name="Niang G."/>
            <person name="Scheremetjew M."/>
            <person name="Finn R."/>
            <person name="Kale V."/>
            <person name="Holt S."/>
            <person name="Cochrane G."/>
            <person name="Meng A."/>
            <person name="Brown T."/>
            <person name="Cohen L."/>
        </authorList>
    </citation>
    <scope>NUCLEOTIDE SEQUENCE</scope>
    <source>
        <strain evidence="2">CCMP281</strain>
    </source>
</reference>
<dbReference type="Pfam" id="PF05028">
    <property type="entry name" value="PARG_cat_C"/>
    <property type="match status" value="1"/>
</dbReference>
<name>A0A7S3ERN2_9EUKA</name>
<organism evidence="2">
    <name type="scientific">Haptolina ericina</name>
    <dbReference type="NCBI Taxonomy" id="156174"/>
    <lineage>
        <taxon>Eukaryota</taxon>
        <taxon>Haptista</taxon>
        <taxon>Haptophyta</taxon>
        <taxon>Prymnesiophyceae</taxon>
        <taxon>Prymnesiales</taxon>
        <taxon>Prymnesiaceae</taxon>
        <taxon>Haptolina</taxon>
    </lineage>
</organism>
<dbReference type="GO" id="GO:0004649">
    <property type="term" value="F:poly(ADP-ribose) glycohydrolase activity"/>
    <property type="evidence" value="ECO:0007669"/>
    <property type="project" value="InterPro"/>
</dbReference>
<dbReference type="AlphaFoldDB" id="A0A7S3ERN2"/>
<feature type="domain" description="PARG catalytic Macro" evidence="1">
    <location>
        <begin position="9"/>
        <end position="137"/>
    </location>
</feature>
<proteinExistence type="predicted"/>
<evidence type="ECO:0000259" key="1">
    <source>
        <dbReference type="Pfam" id="PF05028"/>
    </source>
</evidence>
<protein>
    <recommendedName>
        <fullName evidence="1">PARG catalytic Macro domain-containing protein</fullName>
    </recommendedName>
</protein>
<evidence type="ECO:0000313" key="2">
    <source>
        <dbReference type="EMBL" id="CAE0098171.1"/>
    </source>
</evidence>
<dbReference type="EMBL" id="HBHX01002007">
    <property type="protein sequence ID" value="CAE0098171.1"/>
    <property type="molecule type" value="Transcribed_RNA"/>
</dbReference>